<evidence type="ECO:0000313" key="2">
    <source>
        <dbReference type="Proteomes" id="UP001500729"/>
    </source>
</evidence>
<proteinExistence type="predicted"/>
<dbReference type="Proteomes" id="UP001500729">
    <property type="component" value="Unassembled WGS sequence"/>
</dbReference>
<protein>
    <recommendedName>
        <fullName evidence="3">Polyketide cyclase/dehydrase/lipid transport protein</fullName>
    </recommendedName>
</protein>
<accession>A0ABN1DPM6</accession>
<dbReference type="InterPro" id="IPR056238">
    <property type="entry name" value="YunG-like"/>
</dbReference>
<dbReference type="EMBL" id="BAAAGS010000043">
    <property type="protein sequence ID" value="GAA0547382.1"/>
    <property type="molecule type" value="Genomic_DNA"/>
</dbReference>
<dbReference type="RefSeq" id="WP_009948374.1">
    <property type="nucleotide sequence ID" value="NZ_BAAAGS010000043.1"/>
</dbReference>
<reference evidence="1 2" key="1">
    <citation type="journal article" date="2019" name="Int. J. Syst. Evol. Microbiol.">
        <title>The Global Catalogue of Microorganisms (GCM) 10K type strain sequencing project: providing services to taxonomists for standard genome sequencing and annotation.</title>
        <authorList>
            <consortium name="The Broad Institute Genomics Platform"/>
            <consortium name="The Broad Institute Genome Sequencing Center for Infectious Disease"/>
            <person name="Wu L."/>
            <person name="Ma J."/>
        </authorList>
    </citation>
    <scope>NUCLEOTIDE SEQUENCE [LARGE SCALE GENOMIC DNA]</scope>
    <source>
        <strain evidence="1 2">JCM 10303</strain>
    </source>
</reference>
<sequence length="151" mass="16928">MPFLDGDLRTWMSVAFGRLLGVAVWTLADVEHAIRSSWGADTCAPEDRPDWHPANPARGQCGVTALVLNDLLGGDLVRGEVHRDGMRVDFHWWNRFADGIEIDLTREQFAPGETVGPATVIERPPAIRRLRDEYETLRVRVLTLLDAARAE</sequence>
<gene>
    <name evidence="1" type="ORF">GCM10009533_52670</name>
</gene>
<evidence type="ECO:0008006" key="3">
    <source>
        <dbReference type="Google" id="ProtNLM"/>
    </source>
</evidence>
<keyword evidence="2" id="KW-1185">Reference proteome</keyword>
<comment type="caution">
    <text evidence="1">The sequence shown here is derived from an EMBL/GenBank/DDBJ whole genome shotgun (WGS) entry which is preliminary data.</text>
</comment>
<dbReference type="Pfam" id="PF24585">
    <property type="entry name" value="YunG"/>
    <property type="match status" value="1"/>
</dbReference>
<organism evidence="1 2">
    <name type="scientific">Saccharopolyspora erythraea</name>
    <name type="common">Streptomyces erythraeus</name>
    <dbReference type="NCBI Taxonomy" id="1836"/>
    <lineage>
        <taxon>Bacteria</taxon>
        <taxon>Bacillati</taxon>
        <taxon>Actinomycetota</taxon>
        <taxon>Actinomycetes</taxon>
        <taxon>Pseudonocardiales</taxon>
        <taxon>Pseudonocardiaceae</taxon>
        <taxon>Saccharopolyspora</taxon>
    </lineage>
</organism>
<evidence type="ECO:0000313" key="1">
    <source>
        <dbReference type="EMBL" id="GAA0547382.1"/>
    </source>
</evidence>
<name>A0ABN1DPM6_SACER</name>